<evidence type="ECO:0000256" key="8">
    <source>
        <dbReference type="SAM" id="MobiDB-lite"/>
    </source>
</evidence>
<dbReference type="Gene3D" id="2.40.10.10">
    <property type="entry name" value="Trypsin-like serine proteases"/>
    <property type="match status" value="1"/>
</dbReference>
<evidence type="ECO:0000259" key="10">
    <source>
        <dbReference type="PROSITE" id="PS50240"/>
    </source>
</evidence>
<dbReference type="PANTHER" id="PTHR24276">
    <property type="entry name" value="POLYSERASE-RELATED"/>
    <property type="match status" value="1"/>
</dbReference>
<feature type="chain" id="PRO_5042239270" evidence="9">
    <location>
        <begin position="21"/>
        <end position="415"/>
    </location>
</feature>
<dbReference type="InterPro" id="IPR050430">
    <property type="entry name" value="Peptidase_S1"/>
</dbReference>
<dbReference type="InterPro" id="IPR001314">
    <property type="entry name" value="Peptidase_S1A"/>
</dbReference>
<proteinExistence type="inferred from homology"/>
<dbReference type="EC" id="3.4.21.-" evidence="11"/>
<dbReference type="PROSITE" id="PS00135">
    <property type="entry name" value="TRYPSIN_SER"/>
    <property type="match status" value="1"/>
</dbReference>
<evidence type="ECO:0000313" key="12">
    <source>
        <dbReference type="Proteomes" id="UP001224775"/>
    </source>
</evidence>
<keyword evidence="12" id="KW-1185">Reference proteome</keyword>
<dbReference type="GO" id="GO:0004252">
    <property type="term" value="F:serine-type endopeptidase activity"/>
    <property type="evidence" value="ECO:0007669"/>
    <property type="project" value="InterPro"/>
</dbReference>
<dbReference type="InterPro" id="IPR018114">
    <property type="entry name" value="TRYPSIN_HIS"/>
</dbReference>
<feature type="compositionally biased region" description="Pro residues" evidence="8">
    <location>
        <begin position="291"/>
        <end position="301"/>
    </location>
</feature>
<dbReference type="SUPFAM" id="SSF50494">
    <property type="entry name" value="Trypsin-like serine proteases"/>
    <property type="match status" value="1"/>
</dbReference>
<dbReference type="GO" id="GO:0006508">
    <property type="term" value="P:proteolysis"/>
    <property type="evidence" value="ECO:0007669"/>
    <property type="project" value="UniProtKB-KW"/>
</dbReference>
<comment type="caution">
    <text evidence="11">The sequence shown here is derived from an EMBL/GenBank/DDBJ whole genome shotgun (WGS) entry which is preliminary data.</text>
</comment>
<evidence type="ECO:0000256" key="4">
    <source>
        <dbReference type="ARBA" id="ARBA00022825"/>
    </source>
</evidence>
<keyword evidence="6" id="KW-1015">Disulfide bond</keyword>
<dbReference type="PROSITE" id="PS00134">
    <property type="entry name" value="TRYPSIN_HIS"/>
    <property type="match status" value="1"/>
</dbReference>
<dbReference type="PRINTS" id="PR00722">
    <property type="entry name" value="CHYMOTRYPSIN"/>
</dbReference>
<keyword evidence="2 7" id="KW-0645">Protease</keyword>
<dbReference type="InterPro" id="IPR009003">
    <property type="entry name" value="Peptidase_S1_PA"/>
</dbReference>
<dbReference type="PROSITE" id="PS50240">
    <property type="entry name" value="TRYPSIN_DOM"/>
    <property type="match status" value="1"/>
</dbReference>
<dbReference type="Pfam" id="PF00089">
    <property type="entry name" value="Trypsin"/>
    <property type="match status" value="1"/>
</dbReference>
<feature type="signal peptide" evidence="9">
    <location>
        <begin position="1"/>
        <end position="20"/>
    </location>
</feature>
<dbReference type="FunFam" id="2.40.10.10:FF:000036">
    <property type="entry name" value="Trypsin beta"/>
    <property type="match status" value="1"/>
</dbReference>
<organism evidence="11 12">
    <name type="scientific">Skeletonema marinoi</name>
    <dbReference type="NCBI Taxonomy" id="267567"/>
    <lineage>
        <taxon>Eukaryota</taxon>
        <taxon>Sar</taxon>
        <taxon>Stramenopiles</taxon>
        <taxon>Ochrophyta</taxon>
        <taxon>Bacillariophyta</taxon>
        <taxon>Coscinodiscophyceae</taxon>
        <taxon>Thalassiosirophycidae</taxon>
        <taxon>Thalassiosirales</taxon>
        <taxon>Skeletonemataceae</taxon>
        <taxon>Skeletonema</taxon>
        <taxon>Skeletonema marinoi-dohrnii complex</taxon>
    </lineage>
</organism>
<dbReference type="AlphaFoldDB" id="A0AAD9D653"/>
<keyword evidence="4 7" id="KW-0720">Serine protease</keyword>
<dbReference type="Proteomes" id="UP001224775">
    <property type="component" value="Unassembled WGS sequence"/>
</dbReference>
<gene>
    <name evidence="11" type="ORF">QTG54_014921</name>
</gene>
<evidence type="ECO:0000256" key="7">
    <source>
        <dbReference type="RuleBase" id="RU363034"/>
    </source>
</evidence>
<name>A0AAD9D653_9STRA</name>
<dbReference type="SMART" id="SM00020">
    <property type="entry name" value="Tryp_SPc"/>
    <property type="match status" value="1"/>
</dbReference>
<protein>
    <submittedName>
        <fullName evidence="11">Trypsin-like serine protease</fullName>
        <ecNumber evidence="11">3.4.21.-</ecNumber>
    </submittedName>
</protein>
<sequence length="415" mass="43814">MTMILAKAFLFFQLVALASSSNQSAKETRIIGGTEAEDGRHPYSVSLQAPGNGHFCGGSLILKDVVLTAAHCLGGSINVMVGRHDFADSDGEIISAKWQIEHPGYNRNTDEYDLALIVLSRPVSNAVPLITLNEDSSYPSVGTIAHVMGWGNTNGNPNVNMPLPEEMHMVDVEVISNQQCEDLERGGASYSGYGFGIYQSNICTFTQQKDACQGDSGGPLIVRGNNASQDKLIGVVSWGIGCAYLPGVYGRVSKSYGWIQDRACLASSDTSGSTLCGTDFPTISPTTAEPTPLPTNQPTPQPTTAEPTISFKPTGFPTSSPSSRPSGTPSASPSSQPTISPTTSSRPSSGPTLSSSPTISSSPTLSSAPTTSWEKEIRMISAEALSHSNASITLRSGICITAAWSFMITAWLMLY</sequence>
<dbReference type="InterPro" id="IPR001254">
    <property type="entry name" value="Trypsin_dom"/>
</dbReference>
<evidence type="ECO:0000256" key="2">
    <source>
        <dbReference type="ARBA" id="ARBA00022670"/>
    </source>
</evidence>
<reference evidence="11" key="1">
    <citation type="submission" date="2023-06" db="EMBL/GenBank/DDBJ databases">
        <title>Survivors Of The Sea: Transcriptome response of Skeletonema marinoi to long-term dormancy.</title>
        <authorList>
            <person name="Pinder M.I.M."/>
            <person name="Kourtchenko O."/>
            <person name="Robertson E.K."/>
            <person name="Larsson T."/>
            <person name="Maumus F."/>
            <person name="Osuna-Cruz C.M."/>
            <person name="Vancaester E."/>
            <person name="Stenow R."/>
            <person name="Vandepoele K."/>
            <person name="Ploug H."/>
            <person name="Bruchert V."/>
            <person name="Godhe A."/>
            <person name="Topel M."/>
        </authorList>
    </citation>
    <scope>NUCLEOTIDE SEQUENCE</scope>
    <source>
        <strain evidence="11">R05AC</strain>
    </source>
</reference>
<feature type="domain" description="Peptidase S1" evidence="10">
    <location>
        <begin position="30"/>
        <end position="264"/>
    </location>
</feature>
<evidence type="ECO:0000256" key="6">
    <source>
        <dbReference type="ARBA" id="ARBA00023157"/>
    </source>
</evidence>
<dbReference type="FunFam" id="2.40.10.10:FF:000068">
    <property type="entry name" value="transmembrane protease serine 2"/>
    <property type="match status" value="1"/>
</dbReference>
<evidence type="ECO:0000256" key="9">
    <source>
        <dbReference type="SAM" id="SignalP"/>
    </source>
</evidence>
<dbReference type="InterPro" id="IPR033116">
    <property type="entry name" value="TRYPSIN_SER"/>
</dbReference>
<dbReference type="CDD" id="cd00190">
    <property type="entry name" value="Tryp_SPc"/>
    <property type="match status" value="1"/>
</dbReference>
<dbReference type="InterPro" id="IPR043504">
    <property type="entry name" value="Peptidase_S1_PA_chymotrypsin"/>
</dbReference>
<comment type="similarity">
    <text evidence="1">Belongs to the peptidase S1 family.</text>
</comment>
<feature type="region of interest" description="Disordered" evidence="8">
    <location>
        <begin position="270"/>
        <end position="371"/>
    </location>
</feature>
<keyword evidence="5" id="KW-0843">Virulence</keyword>
<accession>A0AAD9D653</accession>
<feature type="compositionally biased region" description="Polar residues" evidence="8">
    <location>
        <begin position="270"/>
        <end position="289"/>
    </location>
</feature>
<keyword evidence="9" id="KW-0732">Signal</keyword>
<evidence type="ECO:0000256" key="3">
    <source>
        <dbReference type="ARBA" id="ARBA00022801"/>
    </source>
</evidence>
<keyword evidence="3 7" id="KW-0378">Hydrolase</keyword>
<evidence type="ECO:0000256" key="1">
    <source>
        <dbReference type="ARBA" id="ARBA00007664"/>
    </source>
</evidence>
<evidence type="ECO:0000256" key="5">
    <source>
        <dbReference type="ARBA" id="ARBA00023026"/>
    </source>
</evidence>
<evidence type="ECO:0000313" key="11">
    <source>
        <dbReference type="EMBL" id="KAK1734414.1"/>
    </source>
</evidence>
<dbReference type="PANTHER" id="PTHR24276:SF91">
    <property type="entry name" value="AT26814P-RELATED"/>
    <property type="match status" value="1"/>
</dbReference>
<dbReference type="EMBL" id="JATAAI010000039">
    <property type="protein sequence ID" value="KAK1734414.1"/>
    <property type="molecule type" value="Genomic_DNA"/>
</dbReference>
<feature type="compositionally biased region" description="Low complexity" evidence="8">
    <location>
        <begin position="317"/>
        <end position="371"/>
    </location>
</feature>